<keyword evidence="8" id="KW-0256">Endoplasmic reticulum</keyword>
<protein>
    <recommendedName>
        <fullName evidence="5">ditrans,polycis-polyprenyl diphosphate synthase [(2E,6E)-farnesyldiphosphate specific]</fullName>
        <ecNumber evidence="5">2.5.1.87</ecNumber>
    </recommendedName>
</protein>
<dbReference type="GO" id="GO:0005789">
    <property type="term" value="C:endoplasmic reticulum membrane"/>
    <property type="evidence" value="ECO:0007669"/>
    <property type="project" value="UniProtKB-SubCell"/>
</dbReference>
<keyword evidence="6" id="KW-0808">Transferase</keyword>
<evidence type="ECO:0000256" key="1">
    <source>
        <dbReference type="ARBA" id="ARBA00001946"/>
    </source>
</evidence>
<organism evidence="14 15">
    <name type="scientific">Aspergillus ellipticus CBS 707.79</name>
    <dbReference type="NCBI Taxonomy" id="1448320"/>
    <lineage>
        <taxon>Eukaryota</taxon>
        <taxon>Fungi</taxon>
        <taxon>Dikarya</taxon>
        <taxon>Ascomycota</taxon>
        <taxon>Pezizomycotina</taxon>
        <taxon>Eurotiomycetes</taxon>
        <taxon>Eurotiomycetidae</taxon>
        <taxon>Eurotiales</taxon>
        <taxon>Aspergillaceae</taxon>
        <taxon>Aspergillus</taxon>
        <taxon>Aspergillus subgen. Circumdati</taxon>
    </lineage>
</organism>
<proteinExistence type="inferred from homology"/>
<keyword evidence="9" id="KW-0460">Magnesium</keyword>
<comment type="pathway">
    <text evidence="3">Protein modification; protein glycosylation.</text>
</comment>
<dbReference type="STRING" id="1448320.A0A319ERQ0"/>
<evidence type="ECO:0000256" key="12">
    <source>
        <dbReference type="ARBA" id="ARBA00047353"/>
    </source>
</evidence>
<dbReference type="Proteomes" id="UP000247810">
    <property type="component" value="Unassembled WGS sequence"/>
</dbReference>
<dbReference type="PANTHER" id="PTHR21528">
    <property type="entry name" value="DEHYDRODOLICHYL DIPHOSPHATE SYNTHASE COMPLEX SUBUNIT NUS1"/>
    <property type="match status" value="1"/>
</dbReference>
<evidence type="ECO:0000313" key="14">
    <source>
        <dbReference type="EMBL" id="PYH93592.1"/>
    </source>
</evidence>
<evidence type="ECO:0000256" key="8">
    <source>
        <dbReference type="ARBA" id="ARBA00022824"/>
    </source>
</evidence>
<gene>
    <name evidence="14" type="ORF">BO71DRAFT_399627</name>
</gene>
<evidence type="ECO:0000256" key="9">
    <source>
        <dbReference type="ARBA" id="ARBA00022842"/>
    </source>
</evidence>
<dbReference type="PANTHER" id="PTHR21528:SF0">
    <property type="entry name" value="DEHYDRODOLICHYL DIPHOSPHATE SYNTHASE COMPLEX SUBUNIT NUS1"/>
    <property type="match status" value="1"/>
</dbReference>
<keyword evidence="10 13" id="KW-1133">Transmembrane helix</keyword>
<evidence type="ECO:0000256" key="13">
    <source>
        <dbReference type="SAM" id="Phobius"/>
    </source>
</evidence>
<evidence type="ECO:0000256" key="5">
    <source>
        <dbReference type="ARBA" id="ARBA00012596"/>
    </source>
</evidence>
<evidence type="ECO:0000256" key="7">
    <source>
        <dbReference type="ARBA" id="ARBA00022692"/>
    </source>
</evidence>
<name>A0A319ERQ0_9EURO</name>
<dbReference type="InterPro" id="IPR036424">
    <property type="entry name" value="UPP_synth-like_sf"/>
</dbReference>
<dbReference type="SUPFAM" id="SSF64005">
    <property type="entry name" value="Undecaprenyl diphosphate synthase"/>
    <property type="match status" value="1"/>
</dbReference>
<sequence>MVSQRHKELFRDDIRSRGTRLSAADREKILSPYLPDPADLPRRAPQRRRKVSRKTPIRSFLKLQLNLLTYAFIHILFGIVTRVFQSYHAVVDRIFAIIYYHHRTPELIRKDVKSLKRLPEHLSVILSLRKEDDALAILMDEVAELAAWTVSSGIPVLSVYEKTGVLKSCIPILHQIIRSKLSSYYGTLAQQPTLQLFAPHHPIYNQQQSRAPSNRQNAATLTVLLLSATDGRETFVDLTKTLAEMSQSGKLLPEDITLELVDAEISEITTQPTTTMSAEGATRGSNQMISTVKPEPDLLLIFGPFLKLDGYPPWHIRLTEMFCTGGRSSRIASSDEAVEYHGFLRGLWHYAGAQMRFGR</sequence>
<evidence type="ECO:0000256" key="10">
    <source>
        <dbReference type="ARBA" id="ARBA00022989"/>
    </source>
</evidence>
<dbReference type="VEuPathDB" id="FungiDB:BO71DRAFT_399627"/>
<keyword evidence="7 13" id="KW-0812">Transmembrane</keyword>
<comment type="similarity">
    <text evidence="4">Belongs to the UPP synthase family.</text>
</comment>
<evidence type="ECO:0000256" key="2">
    <source>
        <dbReference type="ARBA" id="ARBA00004586"/>
    </source>
</evidence>
<keyword evidence="15" id="KW-1185">Reference proteome</keyword>
<dbReference type="Gene3D" id="3.40.1180.10">
    <property type="entry name" value="Decaprenyl diphosphate synthase-like"/>
    <property type="match status" value="1"/>
</dbReference>
<comment type="cofactor">
    <cofactor evidence="1">
        <name>Mg(2+)</name>
        <dbReference type="ChEBI" id="CHEBI:18420"/>
    </cofactor>
</comment>
<evidence type="ECO:0000313" key="15">
    <source>
        <dbReference type="Proteomes" id="UP000247810"/>
    </source>
</evidence>
<evidence type="ECO:0000256" key="11">
    <source>
        <dbReference type="ARBA" id="ARBA00023136"/>
    </source>
</evidence>
<dbReference type="UniPathway" id="UPA00378"/>
<dbReference type="AlphaFoldDB" id="A0A319ERQ0"/>
<dbReference type="GO" id="GO:0045547">
    <property type="term" value="F:ditrans,polycis-polyprenyl diphosphate synthase [(2E,6E)-farnesyl diphosphate specific] activity"/>
    <property type="evidence" value="ECO:0007669"/>
    <property type="project" value="UniProtKB-EC"/>
</dbReference>
<dbReference type="EC" id="2.5.1.87" evidence="5"/>
<comment type="subcellular location">
    <subcellularLocation>
        <location evidence="2">Endoplasmic reticulum membrane</location>
    </subcellularLocation>
</comment>
<accession>A0A319ERQ0</accession>
<evidence type="ECO:0000256" key="3">
    <source>
        <dbReference type="ARBA" id="ARBA00004922"/>
    </source>
</evidence>
<evidence type="ECO:0000256" key="4">
    <source>
        <dbReference type="ARBA" id="ARBA00005432"/>
    </source>
</evidence>
<evidence type="ECO:0000256" key="6">
    <source>
        <dbReference type="ARBA" id="ARBA00022679"/>
    </source>
</evidence>
<dbReference type="OrthoDB" id="19639at2759"/>
<reference evidence="14 15" key="1">
    <citation type="submission" date="2018-02" db="EMBL/GenBank/DDBJ databases">
        <title>The genomes of Aspergillus section Nigri reveals drivers in fungal speciation.</title>
        <authorList>
            <consortium name="DOE Joint Genome Institute"/>
            <person name="Vesth T.C."/>
            <person name="Nybo J."/>
            <person name="Theobald S."/>
            <person name="Brandl J."/>
            <person name="Frisvad J.C."/>
            <person name="Nielsen K.F."/>
            <person name="Lyhne E.K."/>
            <person name="Kogle M.E."/>
            <person name="Kuo A."/>
            <person name="Riley R."/>
            <person name="Clum A."/>
            <person name="Nolan M."/>
            <person name="Lipzen A."/>
            <person name="Salamov A."/>
            <person name="Henrissat B."/>
            <person name="Wiebenga A."/>
            <person name="De vries R.P."/>
            <person name="Grigoriev I.V."/>
            <person name="Mortensen U.H."/>
            <person name="Andersen M.R."/>
            <person name="Baker S.E."/>
        </authorList>
    </citation>
    <scope>NUCLEOTIDE SEQUENCE [LARGE SCALE GENOMIC DNA]</scope>
    <source>
        <strain evidence="14 15">CBS 707.79</strain>
    </source>
</reference>
<dbReference type="GO" id="GO:1904423">
    <property type="term" value="C:dehydrodolichyl diphosphate synthase complex"/>
    <property type="evidence" value="ECO:0007669"/>
    <property type="project" value="InterPro"/>
</dbReference>
<keyword evidence="11 13" id="KW-0472">Membrane</keyword>
<comment type="catalytic activity">
    <reaction evidence="12">
        <text>n isopentenyl diphosphate + (2E,6E)-farnesyl diphosphate = a di-trans,poly-cis-polyprenyl diphosphate + n diphosphate</text>
        <dbReference type="Rhea" id="RHEA:53008"/>
        <dbReference type="Rhea" id="RHEA-COMP:19494"/>
        <dbReference type="ChEBI" id="CHEBI:33019"/>
        <dbReference type="ChEBI" id="CHEBI:128769"/>
        <dbReference type="ChEBI" id="CHEBI:136960"/>
        <dbReference type="ChEBI" id="CHEBI:175763"/>
        <dbReference type="EC" id="2.5.1.87"/>
    </reaction>
</comment>
<feature type="transmembrane region" description="Helical" evidence="13">
    <location>
        <begin position="63"/>
        <end position="84"/>
    </location>
</feature>
<dbReference type="EMBL" id="KZ825890">
    <property type="protein sequence ID" value="PYH93592.1"/>
    <property type="molecule type" value="Genomic_DNA"/>
</dbReference>
<dbReference type="InterPro" id="IPR038887">
    <property type="entry name" value="Nus1/NgBR"/>
</dbReference>